<accession>A0A939KQT0</accession>
<dbReference type="EMBL" id="JAFVMH010000001">
    <property type="protein sequence ID" value="MBO1324086.1"/>
    <property type="molecule type" value="Genomic_DNA"/>
</dbReference>
<comment type="caution">
    <text evidence="1">The sequence shown here is derived from an EMBL/GenBank/DDBJ whole genome shotgun (WGS) entry which is preliminary data.</text>
</comment>
<evidence type="ECO:0000313" key="2">
    <source>
        <dbReference type="Proteomes" id="UP000664073"/>
    </source>
</evidence>
<sequence>MQIGRIIRRVIRAVVPPMVFLGITGYFGWNATQGEHGMHAYHEQLGLLAQAQQAHQDALSEQAIWRRRVNGLKEQSLDADILDERARAMLNMADKNDIVIPYDRRAPLF</sequence>
<dbReference type="RefSeq" id="WP_207844741.1">
    <property type="nucleotide sequence ID" value="NZ_JAFVMH010000001.1"/>
</dbReference>
<evidence type="ECO:0000313" key="1">
    <source>
        <dbReference type="EMBL" id="MBO1324086.1"/>
    </source>
</evidence>
<dbReference type="Proteomes" id="UP000664073">
    <property type="component" value="Unassembled WGS sequence"/>
</dbReference>
<reference evidence="1" key="1">
    <citation type="submission" date="2021-03" db="EMBL/GenBank/DDBJ databases">
        <title>The complete genome sequence of Acetobacter sp. TBRC 12339.</title>
        <authorList>
            <person name="Charoenyingcharoen P."/>
            <person name="Yukphan P."/>
        </authorList>
    </citation>
    <scope>NUCLEOTIDE SEQUENCE</scope>
    <source>
        <strain evidence="1">TBRC 12339</strain>
    </source>
</reference>
<dbReference type="AlphaFoldDB" id="A0A939KQT0"/>
<organism evidence="1 2">
    <name type="scientific">Acetobacter garciniae</name>
    <dbReference type="NCBI Taxonomy" id="2817435"/>
    <lineage>
        <taxon>Bacteria</taxon>
        <taxon>Pseudomonadati</taxon>
        <taxon>Pseudomonadota</taxon>
        <taxon>Alphaproteobacteria</taxon>
        <taxon>Acetobacterales</taxon>
        <taxon>Acetobacteraceae</taxon>
        <taxon>Acetobacter</taxon>
    </lineage>
</organism>
<dbReference type="Pfam" id="PF04977">
    <property type="entry name" value="DivIC"/>
    <property type="match status" value="1"/>
</dbReference>
<name>A0A939KQT0_9PROT</name>
<keyword evidence="2" id="KW-1185">Reference proteome</keyword>
<protein>
    <submittedName>
        <fullName evidence="1">Septum formation initiator family protein</fullName>
    </submittedName>
</protein>
<gene>
    <name evidence="1" type="ORF">J2D77_02795</name>
</gene>
<dbReference type="InterPro" id="IPR007060">
    <property type="entry name" value="FtsL/DivIC"/>
</dbReference>
<proteinExistence type="predicted"/>